<evidence type="ECO:0000256" key="1">
    <source>
        <dbReference type="SAM" id="Phobius"/>
    </source>
</evidence>
<evidence type="ECO:0000313" key="3">
    <source>
        <dbReference type="Proteomes" id="UP000199107"/>
    </source>
</evidence>
<keyword evidence="1" id="KW-0812">Transmembrane</keyword>
<dbReference type="AlphaFoldDB" id="A0A1G9UJW3"/>
<feature type="transmembrane region" description="Helical" evidence="1">
    <location>
        <begin position="7"/>
        <end position="29"/>
    </location>
</feature>
<feature type="transmembrane region" description="Helical" evidence="1">
    <location>
        <begin position="41"/>
        <end position="64"/>
    </location>
</feature>
<protein>
    <submittedName>
        <fullName evidence="2">Uncharacterized protein</fullName>
    </submittedName>
</protein>
<dbReference type="RefSeq" id="WP_089659924.1">
    <property type="nucleotide sequence ID" value="NZ_FNGH01000015.1"/>
</dbReference>
<gene>
    <name evidence="2" type="ORF">SAMN05192555_11583</name>
</gene>
<dbReference type="OrthoDB" id="6163150at2"/>
<keyword evidence="3" id="KW-1185">Reference proteome</keyword>
<dbReference type="EMBL" id="FNGH01000015">
    <property type="protein sequence ID" value="SDM60188.1"/>
    <property type="molecule type" value="Genomic_DNA"/>
</dbReference>
<feature type="transmembrane region" description="Helical" evidence="1">
    <location>
        <begin position="116"/>
        <end position="140"/>
    </location>
</feature>
<proteinExistence type="predicted"/>
<evidence type="ECO:0000313" key="2">
    <source>
        <dbReference type="EMBL" id="SDM60188.1"/>
    </source>
</evidence>
<accession>A0A1G9UJW3</accession>
<name>A0A1G9UJW3_9GAMM</name>
<organism evidence="2 3">
    <name type="scientific">Franzmannia pantelleriensis</name>
    <dbReference type="NCBI Taxonomy" id="48727"/>
    <lineage>
        <taxon>Bacteria</taxon>
        <taxon>Pseudomonadati</taxon>
        <taxon>Pseudomonadota</taxon>
        <taxon>Gammaproteobacteria</taxon>
        <taxon>Oceanospirillales</taxon>
        <taxon>Halomonadaceae</taxon>
        <taxon>Franzmannia</taxon>
    </lineage>
</organism>
<keyword evidence="1" id="KW-1133">Transmembrane helix</keyword>
<feature type="transmembrane region" description="Helical" evidence="1">
    <location>
        <begin position="85"/>
        <end position="110"/>
    </location>
</feature>
<keyword evidence="1" id="KW-0472">Membrane</keyword>
<reference evidence="3" key="1">
    <citation type="submission" date="2016-10" db="EMBL/GenBank/DDBJ databases">
        <authorList>
            <person name="Varghese N."/>
            <person name="Submissions S."/>
        </authorList>
    </citation>
    <scope>NUCLEOTIDE SEQUENCE [LARGE SCALE GENOMIC DNA]</scope>
    <source>
        <strain evidence="3">AAP</strain>
    </source>
</reference>
<dbReference type="Proteomes" id="UP000199107">
    <property type="component" value="Unassembled WGS sequence"/>
</dbReference>
<dbReference type="STRING" id="48727.SAMN05192555_11583"/>
<sequence>MKPFSILLIRLLGLYIFLQTLFAFLPALLAPNAAEFWSGEVLPVAIATLAVPMVGGVLLWCFAARLADRLHGDAGDDVQVKDDDLVRAGTFLIGTYLLVRYISMLVGAYVASGSVAYDALVAVVAGLGMMLGSGGLAALYRRVKYFGADR</sequence>